<sequence>MDSESKTSDRDGSRLSDPPTDSDADADDDVDSSDSDTEAQRTEWLATTRQRRSTAGNRMKAMLANEEPDSDLELLFAEDVDDQGFSDVEGDASDVQMDSSSDDDDDNNNVANNDDLEGEKELERQAKERRAAERKRKAQEAIPAKFRKKVRIDPTTPAAPAPRPKKKSERASWLPSPADLPTRASSRQTTRTSKEQLHQQMVEREARRLRQLAQMQKKAAKLEAIKRPPMTQEERLAEAAVVEKRNSKSLNRWEEAEKQREEERRAKLAALNNRTLKGPVITFWSGVRAWKDALGQHVTMVEEKPKKKTERADKGAKGKGKGKGKDGGKAATPEVIEKKTDEKDTAAGDAALAPKADLDHKPTDGAPGAEPTTQDALKERPTVTYAASQPPAGGPKQEETPRLMEMPPLPPPPSPAPPSGLAAPAPPPLGPGPSPLSRPSGVLAAPVLAPPPGIGVNGAPPTNGPKSNVLALPNTSPRSAPPSIQGQSARPGRPAAAPAPAASEPKPAVASCETHLQPIQNEAVSASKSASPSLSEAPQAPAEPARNSTTARNAIIYRSFDENAMRDKTVQTQILFGRKMTKLSKPTPAPLCVITNHPARYRDSKTGLPYYNATAYREIQRLHKGDYRWSRLIGAWAGSGTLAARGVPERFLHPEPEEERKKRLGEKKKKADEEEKQAEEKKRAEEAKAAGQEEKKPPVADAVPAAGAGDGNKAGEEATAAPPAPPAQQTTADSTVVWVSDRWRGSV</sequence>
<dbReference type="InterPro" id="IPR046757">
    <property type="entry name" value="YL1_N"/>
</dbReference>
<dbReference type="InterPro" id="IPR013272">
    <property type="entry name" value="Vps72/YL1_C"/>
</dbReference>
<feature type="compositionally biased region" description="Basic and acidic residues" evidence="2">
    <location>
        <begin position="119"/>
        <end position="131"/>
    </location>
</feature>
<organism evidence="4 5">
    <name type="scientific">Tolypocladium capitatum</name>
    <dbReference type="NCBI Taxonomy" id="45235"/>
    <lineage>
        <taxon>Eukaryota</taxon>
        <taxon>Fungi</taxon>
        <taxon>Dikarya</taxon>
        <taxon>Ascomycota</taxon>
        <taxon>Pezizomycotina</taxon>
        <taxon>Sordariomycetes</taxon>
        <taxon>Hypocreomycetidae</taxon>
        <taxon>Hypocreales</taxon>
        <taxon>Ophiocordycipitaceae</taxon>
        <taxon>Tolypocladium</taxon>
    </lineage>
</organism>
<reference evidence="4 5" key="1">
    <citation type="submission" date="2017-08" db="EMBL/GenBank/DDBJ databases">
        <title>Harnessing the power of phylogenomics to disentangle the directionality and signatures of interkingdom host jumping in the parasitic fungal genus Tolypocladium.</title>
        <authorList>
            <person name="Quandt C.A."/>
            <person name="Patterson W."/>
            <person name="Spatafora J.W."/>
        </authorList>
    </citation>
    <scope>NUCLEOTIDE SEQUENCE [LARGE SCALE GENOMIC DNA]</scope>
    <source>
        <strain evidence="4 5">CBS 113982</strain>
    </source>
</reference>
<gene>
    <name evidence="4" type="ORF">TCAP_00052</name>
</gene>
<feature type="compositionally biased region" description="Basic and acidic residues" evidence="2">
    <location>
        <begin position="647"/>
        <end position="661"/>
    </location>
</feature>
<protein>
    <recommendedName>
        <fullName evidence="3">Vps72/YL1 C-terminal domain-containing protein</fullName>
    </recommendedName>
</protein>
<dbReference type="EMBL" id="NRSZ01000014">
    <property type="protein sequence ID" value="PNY30036.1"/>
    <property type="molecule type" value="Genomic_DNA"/>
</dbReference>
<feature type="compositionally biased region" description="Low complexity" evidence="2">
    <location>
        <begin position="182"/>
        <end position="191"/>
    </location>
</feature>
<dbReference type="OrthoDB" id="3942062at2759"/>
<dbReference type="Proteomes" id="UP000236621">
    <property type="component" value="Unassembled WGS sequence"/>
</dbReference>
<feature type="region of interest" description="Disordered" evidence="2">
    <location>
        <begin position="240"/>
        <end position="260"/>
    </location>
</feature>
<dbReference type="PANTHER" id="PTHR13275:SF4">
    <property type="entry name" value="VACUOLAR PROTEIN SORTING-ASSOCIATED PROTEIN 72 HOMOLOG"/>
    <property type="match status" value="1"/>
</dbReference>
<comment type="similarity">
    <text evidence="1">Belongs to the VPS72/YL1 family.</text>
</comment>
<accession>A0A2K3QR72</accession>
<dbReference type="AlphaFoldDB" id="A0A2K3QR72"/>
<keyword evidence="5" id="KW-1185">Reference proteome</keyword>
<dbReference type="SMART" id="SM00993">
    <property type="entry name" value="YL1_C"/>
    <property type="match status" value="1"/>
</dbReference>
<dbReference type="GO" id="GO:0005634">
    <property type="term" value="C:nucleus"/>
    <property type="evidence" value="ECO:0007669"/>
    <property type="project" value="TreeGrafter"/>
</dbReference>
<feature type="compositionally biased region" description="Low complexity" evidence="2">
    <location>
        <begin position="437"/>
        <end position="447"/>
    </location>
</feature>
<feature type="compositionally biased region" description="Pro residues" evidence="2">
    <location>
        <begin position="407"/>
        <end position="436"/>
    </location>
</feature>
<evidence type="ECO:0000313" key="5">
    <source>
        <dbReference type="Proteomes" id="UP000236621"/>
    </source>
</evidence>
<feature type="region of interest" description="Disordered" evidence="2">
    <location>
        <begin position="647"/>
        <end position="747"/>
    </location>
</feature>
<dbReference type="Pfam" id="PF05764">
    <property type="entry name" value="YL1"/>
    <property type="match status" value="1"/>
</dbReference>
<evidence type="ECO:0000259" key="3">
    <source>
        <dbReference type="SMART" id="SM00993"/>
    </source>
</evidence>
<feature type="compositionally biased region" description="Polar residues" evidence="2">
    <location>
        <begin position="473"/>
        <end position="488"/>
    </location>
</feature>
<feature type="region of interest" description="Disordered" evidence="2">
    <location>
        <begin position="301"/>
        <end position="550"/>
    </location>
</feature>
<feature type="compositionally biased region" description="Acidic residues" evidence="2">
    <location>
        <begin position="66"/>
        <end position="92"/>
    </location>
</feature>
<feature type="compositionally biased region" description="Basic and acidic residues" evidence="2">
    <location>
        <begin position="1"/>
        <end position="14"/>
    </location>
</feature>
<feature type="compositionally biased region" description="Low complexity" evidence="2">
    <location>
        <begin position="523"/>
        <end position="537"/>
    </location>
</feature>
<feature type="compositionally biased region" description="Basic and acidic residues" evidence="2">
    <location>
        <begin position="669"/>
        <end position="698"/>
    </location>
</feature>
<feature type="compositionally biased region" description="Basic and acidic residues" evidence="2">
    <location>
        <begin position="192"/>
        <end position="202"/>
    </location>
</feature>
<dbReference type="Pfam" id="PF08265">
    <property type="entry name" value="YL1_C"/>
    <property type="match status" value="1"/>
</dbReference>
<comment type="caution">
    <text evidence="4">The sequence shown here is derived from an EMBL/GenBank/DDBJ whole genome shotgun (WGS) entry which is preliminary data.</text>
</comment>
<feature type="compositionally biased region" description="Low complexity" evidence="2">
    <location>
        <begin position="489"/>
        <end position="510"/>
    </location>
</feature>
<feature type="compositionally biased region" description="Acidic residues" evidence="2">
    <location>
        <begin position="20"/>
        <end position="37"/>
    </location>
</feature>
<evidence type="ECO:0000313" key="4">
    <source>
        <dbReference type="EMBL" id="PNY30036.1"/>
    </source>
</evidence>
<feature type="domain" description="Vps72/YL1 C-terminal" evidence="3">
    <location>
        <begin position="590"/>
        <end position="619"/>
    </location>
</feature>
<evidence type="ECO:0000256" key="1">
    <source>
        <dbReference type="ARBA" id="ARBA00006832"/>
    </source>
</evidence>
<feature type="compositionally biased region" description="Basic and acidic residues" evidence="2">
    <location>
        <begin position="301"/>
        <end position="316"/>
    </location>
</feature>
<dbReference type="STRING" id="45235.A0A2K3QR72"/>
<feature type="compositionally biased region" description="Polar residues" evidence="2">
    <location>
        <begin position="45"/>
        <end position="56"/>
    </location>
</feature>
<dbReference type="PANTHER" id="PTHR13275">
    <property type="entry name" value="YL-1 PROTEIN TRANSCRIPTION FACTOR-LIKE 1"/>
    <property type="match status" value="1"/>
</dbReference>
<evidence type="ECO:0000256" key="2">
    <source>
        <dbReference type="SAM" id="MobiDB-lite"/>
    </source>
</evidence>
<proteinExistence type="inferred from homology"/>
<feature type="region of interest" description="Disordered" evidence="2">
    <location>
        <begin position="1"/>
        <end position="202"/>
    </location>
</feature>
<name>A0A2K3QR72_9HYPO</name>
<feature type="compositionally biased region" description="Basic and acidic residues" evidence="2">
    <location>
        <begin position="335"/>
        <end position="346"/>
    </location>
</feature>